<keyword evidence="5" id="KW-1185">Reference proteome</keyword>
<feature type="transmembrane region" description="Helical" evidence="2">
    <location>
        <begin position="192"/>
        <end position="218"/>
    </location>
</feature>
<dbReference type="InterPro" id="IPR002656">
    <property type="entry name" value="Acyl_transf_3_dom"/>
</dbReference>
<keyword evidence="2" id="KW-0812">Transmembrane</keyword>
<dbReference type="Proteomes" id="UP000536685">
    <property type="component" value="Unassembled WGS sequence"/>
</dbReference>
<name>A0A841API2_9MICO</name>
<feature type="transmembrane region" description="Helical" evidence="2">
    <location>
        <begin position="225"/>
        <end position="242"/>
    </location>
</feature>
<dbReference type="GO" id="GO:0016747">
    <property type="term" value="F:acyltransferase activity, transferring groups other than amino-acyl groups"/>
    <property type="evidence" value="ECO:0007669"/>
    <property type="project" value="InterPro"/>
</dbReference>
<reference evidence="4 5" key="1">
    <citation type="submission" date="2020-08" db="EMBL/GenBank/DDBJ databases">
        <title>Sequencing the genomes of 1000 actinobacteria strains.</title>
        <authorList>
            <person name="Klenk H.-P."/>
        </authorList>
    </citation>
    <scope>NUCLEOTIDE SEQUENCE [LARGE SCALE GENOMIC DNA]</scope>
    <source>
        <strain evidence="4 5">DSM 105784</strain>
    </source>
</reference>
<organism evidence="4 5">
    <name type="scientific">Conyzicola lurida</name>
    <dbReference type="NCBI Taxonomy" id="1172621"/>
    <lineage>
        <taxon>Bacteria</taxon>
        <taxon>Bacillati</taxon>
        <taxon>Actinomycetota</taxon>
        <taxon>Actinomycetes</taxon>
        <taxon>Micrococcales</taxon>
        <taxon>Microbacteriaceae</taxon>
        <taxon>Conyzicola</taxon>
    </lineage>
</organism>
<feature type="compositionally biased region" description="Pro residues" evidence="1">
    <location>
        <begin position="390"/>
        <end position="401"/>
    </location>
</feature>
<comment type="caution">
    <text evidence="4">The sequence shown here is derived from an EMBL/GenBank/DDBJ whole genome shotgun (WGS) entry which is preliminary data.</text>
</comment>
<accession>A0A841API2</accession>
<gene>
    <name evidence="4" type="ORF">HD599_002541</name>
</gene>
<evidence type="ECO:0000313" key="4">
    <source>
        <dbReference type="EMBL" id="MBB5844218.1"/>
    </source>
</evidence>
<feature type="transmembrane region" description="Helical" evidence="2">
    <location>
        <begin position="51"/>
        <end position="72"/>
    </location>
</feature>
<dbReference type="Pfam" id="PF01757">
    <property type="entry name" value="Acyl_transf_3"/>
    <property type="match status" value="1"/>
</dbReference>
<feature type="transmembrane region" description="Helical" evidence="2">
    <location>
        <begin position="12"/>
        <end position="31"/>
    </location>
</feature>
<keyword evidence="2" id="KW-1133">Transmembrane helix</keyword>
<evidence type="ECO:0000259" key="3">
    <source>
        <dbReference type="Pfam" id="PF01757"/>
    </source>
</evidence>
<feature type="transmembrane region" description="Helical" evidence="2">
    <location>
        <begin position="254"/>
        <end position="282"/>
    </location>
</feature>
<feature type="compositionally biased region" description="Low complexity" evidence="1">
    <location>
        <begin position="415"/>
        <end position="424"/>
    </location>
</feature>
<dbReference type="RefSeq" id="WP_184238157.1">
    <property type="nucleotide sequence ID" value="NZ_JACHMJ010000001.1"/>
</dbReference>
<dbReference type="EMBL" id="JACHMJ010000001">
    <property type="protein sequence ID" value="MBB5844218.1"/>
    <property type="molecule type" value="Genomic_DNA"/>
</dbReference>
<feature type="transmembrane region" description="Helical" evidence="2">
    <location>
        <begin position="127"/>
        <end position="146"/>
    </location>
</feature>
<protein>
    <submittedName>
        <fullName evidence="4">Peptidoglycan/LPS O-acetylase OafA/YrhL</fullName>
    </submittedName>
</protein>
<proteinExistence type="predicted"/>
<feature type="transmembrane region" description="Helical" evidence="2">
    <location>
        <begin position="327"/>
        <end position="348"/>
    </location>
</feature>
<feature type="region of interest" description="Disordered" evidence="1">
    <location>
        <begin position="379"/>
        <end position="424"/>
    </location>
</feature>
<feature type="domain" description="Acyltransferase 3" evidence="3">
    <location>
        <begin position="13"/>
        <end position="345"/>
    </location>
</feature>
<feature type="transmembrane region" description="Helical" evidence="2">
    <location>
        <begin position="84"/>
        <end position="107"/>
    </location>
</feature>
<evidence type="ECO:0000256" key="2">
    <source>
        <dbReference type="SAM" id="Phobius"/>
    </source>
</evidence>
<keyword evidence="2" id="KW-0472">Membrane</keyword>
<sequence>MSLRDALNGHRNSLGIIRLVLAAAVIFDHAFPLGGWGTAPFLAYTRGQQSLGGLAVLGFFAISGYLVTKSGLSTDVVQFVWRRFLRIFPGFWLALVVGGFLVGPVIWLSLDRPLAGYFGLGMGGPFAYLYNNFTLAIGQFAIWDIFTTNPYGLDGNGGPMNGSIWTLIYEWTCYLMLAVLIAFGILKRAKLVVPLITAFFLVMQVLTLAVPGATATLIPFFADPWRVNFGLIFFVGACIGLYSDKIPFDNYLGIFAGVFSAATLAFGGFNTLGYIAFAYFMLYLAARLPKRVQWIGAKNDYSYGVYLYGWIAEQGLAFLGVHRWGYFPYVALSLIVAFGCAWLSWHIVEKQAMKLKDRGPGRGIRFWFDATRSRFGRRERPAAVVADPTPTLPPVSTPTPVVPSTVAPTPPAPVVPRVAPGDQA</sequence>
<feature type="transmembrane region" description="Helical" evidence="2">
    <location>
        <begin position="167"/>
        <end position="186"/>
    </location>
</feature>
<dbReference type="AlphaFoldDB" id="A0A841API2"/>
<evidence type="ECO:0000256" key="1">
    <source>
        <dbReference type="SAM" id="MobiDB-lite"/>
    </source>
</evidence>
<evidence type="ECO:0000313" key="5">
    <source>
        <dbReference type="Proteomes" id="UP000536685"/>
    </source>
</evidence>